<name>A0A8J6AXE1_9EUKA</name>
<dbReference type="EMBL" id="JAHDYR010000005">
    <property type="protein sequence ID" value="KAG9396508.1"/>
    <property type="molecule type" value="Genomic_DNA"/>
</dbReference>
<dbReference type="SMART" id="SM00343">
    <property type="entry name" value="ZnF_C2HC"/>
    <property type="match status" value="2"/>
</dbReference>
<keyword evidence="1" id="KW-0863">Zinc-finger</keyword>
<dbReference type="Proteomes" id="UP000717585">
    <property type="component" value="Unassembled WGS sequence"/>
</dbReference>
<dbReference type="Gene3D" id="2.40.70.10">
    <property type="entry name" value="Acid Proteases"/>
    <property type="match status" value="1"/>
</dbReference>
<feature type="compositionally biased region" description="Basic and acidic residues" evidence="2">
    <location>
        <begin position="234"/>
        <end position="254"/>
    </location>
</feature>
<sequence>MKNPKNDTPMLKTATFDAFSAFYTELLDYRALGGKTKLVKLLSAEVRSFVCQMLAIPKIDEPTLAEDDPVLQDLSERKHKSKLRKSGENADISRLASVLRLKRQEQCLNLLRMKLSSFTPIEVSRLNTKFNNTLACLALEEDDSVIETYLRAFAFRGQALYFRIKERTTGKSLAEVQHYAMTTAQDLAESAAYMAPLADFIGKPGHDDKRVHDDDKRAHIDGKRPNKRHGKRPDKRDTPYRRDDKRTRDHDRNRGDKSGISCFNCGRKGHYSSDCSKPKARCDKCKREGHLAQFCDKIKSRNCSFLSCFAAATKRRAQSLPIVSGNVYRVGTDAILFDCGASATFINPRLAAETAAVISECAPIEVNTPAGTITVSRVANLEVAFAKSALIPRGCSFTTTAYLLSSEYDLIIGYSDMVTLGVLPQVDESPDEVEGDPEDPELAIAEHKLSLFTLSDRMSGLQEKLLSKYSGLPPLGSV</sequence>
<feature type="domain" description="CCHC-type" evidence="3">
    <location>
        <begin position="262"/>
        <end position="277"/>
    </location>
</feature>
<comment type="caution">
    <text evidence="4">The sequence shown here is derived from an EMBL/GenBank/DDBJ whole genome shotgun (WGS) entry which is preliminary data.</text>
</comment>
<dbReference type="GO" id="GO:0003676">
    <property type="term" value="F:nucleic acid binding"/>
    <property type="evidence" value="ECO:0007669"/>
    <property type="project" value="InterPro"/>
</dbReference>
<dbReference type="Pfam" id="PF00098">
    <property type="entry name" value="zf-CCHC"/>
    <property type="match status" value="1"/>
</dbReference>
<feature type="region of interest" description="Disordered" evidence="2">
    <location>
        <begin position="204"/>
        <end position="254"/>
    </location>
</feature>
<dbReference type="InterPro" id="IPR021109">
    <property type="entry name" value="Peptidase_aspartic_dom_sf"/>
</dbReference>
<accession>A0A8J6AXE1</accession>
<dbReference type="PANTHER" id="PTHR23002">
    <property type="entry name" value="ZINC FINGER CCHC DOMAIN CONTAINING PROTEIN"/>
    <property type="match status" value="1"/>
</dbReference>
<evidence type="ECO:0000256" key="2">
    <source>
        <dbReference type="SAM" id="MobiDB-lite"/>
    </source>
</evidence>
<dbReference type="SUPFAM" id="SSF57756">
    <property type="entry name" value="Retrovirus zinc finger-like domains"/>
    <property type="match status" value="1"/>
</dbReference>
<gene>
    <name evidence="4" type="ORF">J8273_1502</name>
</gene>
<evidence type="ECO:0000259" key="3">
    <source>
        <dbReference type="PROSITE" id="PS50158"/>
    </source>
</evidence>
<keyword evidence="1" id="KW-0862">Zinc</keyword>
<dbReference type="PROSITE" id="PS50158">
    <property type="entry name" value="ZF_CCHC"/>
    <property type="match status" value="1"/>
</dbReference>
<evidence type="ECO:0000313" key="4">
    <source>
        <dbReference type="EMBL" id="KAG9396508.1"/>
    </source>
</evidence>
<proteinExistence type="predicted"/>
<evidence type="ECO:0000256" key="1">
    <source>
        <dbReference type="PROSITE-ProRule" id="PRU00047"/>
    </source>
</evidence>
<dbReference type="InterPro" id="IPR051714">
    <property type="entry name" value="Znf_CCHC_NABP"/>
</dbReference>
<dbReference type="Gene3D" id="4.10.60.10">
    <property type="entry name" value="Zinc finger, CCHC-type"/>
    <property type="match status" value="1"/>
</dbReference>
<evidence type="ECO:0000313" key="5">
    <source>
        <dbReference type="Proteomes" id="UP000717585"/>
    </source>
</evidence>
<reference evidence="4" key="1">
    <citation type="submission" date="2021-05" db="EMBL/GenBank/DDBJ databases">
        <title>A free-living protist that lacks canonical eukaryotic 1 DNA replication and segregation systems.</title>
        <authorList>
            <person name="Salas-Leiva D.E."/>
            <person name="Tromer E.C."/>
            <person name="Curtis B.A."/>
            <person name="Jerlstrom-Hultqvist J."/>
            <person name="Kolisko M."/>
            <person name="Yi Z."/>
            <person name="Salas-Leiva J.S."/>
            <person name="Gallot-Lavallee L."/>
            <person name="Kops G.J.P.L."/>
            <person name="Archibald J.M."/>
            <person name="Simpson A.G.B."/>
            <person name="Roger A.J."/>
        </authorList>
    </citation>
    <scope>NUCLEOTIDE SEQUENCE</scope>
    <source>
        <strain evidence="4">BICM</strain>
    </source>
</reference>
<dbReference type="InterPro" id="IPR036875">
    <property type="entry name" value="Znf_CCHC_sf"/>
</dbReference>
<keyword evidence="1" id="KW-0479">Metal-binding</keyword>
<protein>
    <submittedName>
        <fullName evidence="4">Zinc knuckle</fullName>
    </submittedName>
</protein>
<dbReference type="CDD" id="cd00303">
    <property type="entry name" value="retropepsin_like"/>
    <property type="match status" value="1"/>
</dbReference>
<dbReference type="GO" id="GO:0008270">
    <property type="term" value="F:zinc ion binding"/>
    <property type="evidence" value="ECO:0007669"/>
    <property type="project" value="UniProtKB-KW"/>
</dbReference>
<organism evidence="4 5">
    <name type="scientific">Carpediemonas membranifera</name>
    <dbReference type="NCBI Taxonomy" id="201153"/>
    <lineage>
        <taxon>Eukaryota</taxon>
        <taxon>Metamonada</taxon>
        <taxon>Carpediemonas-like organisms</taxon>
        <taxon>Carpediemonas</taxon>
    </lineage>
</organism>
<feature type="compositionally biased region" description="Basic and acidic residues" evidence="2">
    <location>
        <begin position="204"/>
        <end position="224"/>
    </location>
</feature>
<dbReference type="InterPro" id="IPR001878">
    <property type="entry name" value="Znf_CCHC"/>
</dbReference>
<dbReference type="AlphaFoldDB" id="A0A8J6AXE1"/>
<keyword evidence="5" id="KW-1185">Reference proteome</keyword>
<dbReference type="OrthoDB" id="3863715at2759"/>